<accession>A0A0A8XY46</accession>
<sequence length="72" mass="8062">MCAISSLSKFSFVFDSSFSSYLLTRPDSTWLTVSWTTAELTISAIRIQVSVTPYPAQEMQCITVCLLDHKHA</sequence>
<reference evidence="1" key="2">
    <citation type="journal article" date="2015" name="Data Brief">
        <title>Shoot transcriptome of the giant reed, Arundo donax.</title>
        <authorList>
            <person name="Barrero R.A."/>
            <person name="Guerrero F.D."/>
            <person name="Moolhuijzen P."/>
            <person name="Goolsby J.A."/>
            <person name="Tidwell J."/>
            <person name="Bellgard S.E."/>
            <person name="Bellgard M.I."/>
        </authorList>
    </citation>
    <scope>NUCLEOTIDE SEQUENCE</scope>
    <source>
        <tissue evidence="1">Shoot tissue taken approximately 20 cm above the soil surface</tissue>
    </source>
</reference>
<evidence type="ECO:0000313" key="1">
    <source>
        <dbReference type="EMBL" id="JAD17580.1"/>
    </source>
</evidence>
<name>A0A0A8XY46_ARUDO</name>
<dbReference type="EMBL" id="GBRH01280315">
    <property type="protein sequence ID" value="JAD17580.1"/>
    <property type="molecule type" value="Transcribed_RNA"/>
</dbReference>
<organism evidence="1">
    <name type="scientific">Arundo donax</name>
    <name type="common">Giant reed</name>
    <name type="synonym">Donax arundinaceus</name>
    <dbReference type="NCBI Taxonomy" id="35708"/>
    <lineage>
        <taxon>Eukaryota</taxon>
        <taxon>Viridiplantae</taxon>
        <taxon>Streptophyta</taxon>
        <taxon>Embryophyta</taxon>
        <taxon>Tracheophyta</taxon>
        <taxon>Spermatophyta</taxon>
        <taxon>Magnoliopsida</taxon>
        <taxon>Liliopsida</taxon>
        <taxon>Poales</taxon>
        <taxon>Poaceae</taxon>
        <taxon>PACMAD clade</taxon>
        <taxon>Arundinoideae</taxon>
        <taxon>Arundineae</taxon>
        <taxon>Arundo</taxon>
    </lineage>
</organism>
<protein>
    <submittedName>
        <fullName evidence="1">Uncharacterized protein</fullName>
    </submittedName>
</protein>
<reference evidence="1" key="1">
    <citation type="submission" date="2014-09" db="EMBL/GenBank/DDBJ databases">
        <authorList>
            <person name="Magalhaes I.L.F."/>
            <person name="Oliveira U."/>
            <person name="Santos F.R."/>
            <person name="Vidigal T.H.D.A."/>
            <person name="Brescovit A.D."/>
            <person name="Santos A.J."/>
        </authorList>
    </citation>
    <scope>NUCLEOTIDE SEQUENCE</scope>
    <source>
        <tissue evidence="1">Shoot tissue taken approximately 20 cm above the soil surface</tissue>
    </source>
</reference>
<dbReference type="AlphaFoldDB" id="A0A0A8XY46"/>
<proteinExistence type="predicted"/>